<comment type="subcellular location">
    <subcellularLocation>
        <location evidence="6">Endomembrane system</location>
        <topology evidence="6">Single-pass membrane protein</topology>
    </subcellularLocation>
    <subcellularLocation>
        <location evidence="1">Nucleus</location>
    </subcellularLocation>
</comment>
<feature type="domain" description="SANT" evidence="11">
    <location>
        <begin position="391"/>
        <end position="446"/>
    </location>
</feature>
<evidence type="ECO:0000256" key="6">
    <source>
        <dbReference type="ARBA" id="ARBA00037847"/>
    </source>
</evidence>
<dbReference type="SMART" id="SM00271">
    <property type="entry name" value="DnaJ"/>
    <property type="match status" value="1"/>
</dbReference>
<feature type="domain" description="J" evidence="9">
    <location>
        <begin position="38"/>
        <end position="102"/>
    </location>
</feature>
<sequence length="456" mass="52734">MLDFFRAAILLIIFPNVAASWNAEELALYDLVEEINSNFYDLFGIARDASVADIKKAYRRLSLEWHPDRNSAPDASEKFRQIVSIYEVLKSTELREKYNNVLEYGLPDWRQPIYYYRKMRKLAWYEAVLVLVGVSTVAHYLMMWAAYYEKYLVLSQKRKSRKREKKGEPECSTAQIREALEVYRPRFYGLLPFLIIKSSWEIFMSLILLAREYMAREELVEEEEVAELPKPPPIPRPPEFTYEMATDLKPVSTNNPELYAKYMSEHEESCKKNTIRSFQKVVAGFGQVKNCINWSGYLQRNSLQVSSLSSSNNYRICLGNCPSLWIVFGTPNRWECMARVLNRSAQDITAMAGKLKHMKQDEYEKLAMGQQSSSVMGLHGEKVCGTPNTAPLASEWSQIEQKQLEAALQQYPKGCEDRWDKIASAVPTKSKEQCQQRLKELIELVRRKKASAQGKA</sequence>
<evidence type="ECO:0000256" key="5">
    <source>
        <dbReference type="ARBA" id="ARBA00023136"/>
    </source>
</evidence>
<evidence type="ECO:0000259" key="11">
    <source>
        <dbReference type="PROSITE" id="PS51293"/>
    </source>
</evidence>
<evidence type="ECO:0000259" key="10">
    <source>
        <dbReference type="PROSITE" id="PS50090"/>
    </source>
</evidence>
<evidence type="ECO:0000256" key="4">
    <source>
        <dbReference type="ARBA" id="ARBA00022989"/>
    </source>
</evidence>
<dbReference type="AlphaFoldDB" id="A0AAN8FVV0"/>
<feature type="chain" id="PRO_5043005066" evidence="8">
    <location>
        <begin position="20"/>
        <end position="456"/>
    </location>
</feature>
<dbReference type="CDD" id="cd06257">
    <property type="entry name" value="DnaJ"/>
    <property type="match status" value="1"/>
</dbReference>
<dbReference type="InterPro" id="IPR036869">
    <property type="entry name" value="J_dom_sf"/>
</dbReference>
<proteinExistence type="predicted"/>
<keyword evidence="13" id="KW-1185">Reference proteome</keyword>
<dbReference type="Pfam" id="PF00249">
    <property type="entry name" value="Myb_DNA-binding"/>
    <property type="match status" value="1"/>
</dbReference>
<keyword evidence="5 7" id="KW-0472">Membrane</keyword>
<dbReference type="SMART" id="SM00717">
    <property type="entry name" value="SANT"/>
    <property type="match status" value="1"/>
</dbReference>
<evidence type="ECO:0000256" key="2">
    <source>
        <dbReference type="ARBA" id="ARBA00022692"/>
    </source>
</evidence>
<dbReference type="GO" id="GO:0005634">
    <property type="term" value="C:nucleus"/>
    <property type="evidence" value="ECO:0007669"/>
    <property type="project" value="UniProtKB-SubCell"/>
</dbReference>
<protein>
    <submittedName>
        <fullName evidence="12">DnaJ subfamily C member 1</fullName>
    </submittedName>
</protein>
<evidence type="ECO:0000256" key="7">
    <source>
        <dbReference type="SAM" id="Phobius"/>
    </source>
</evidence>
<evidence type="ECO:0000313" key="13">
    <source>
        <dbReference type="Proteomes" id="UP001331761"/>
    </source>
</evidence>
<dbReference type="EMBL" id="WIXE01018076">
    <property type="protein sequence ID" value="KAK5971228.1"/>
    <property type="molecule type" value="Genomic_DNA"/>
</dbReference>
<keyword evidence="4 7" id="KW-1133">Transmembrane helix</keyword>
<evidence type="ECO:0000256" key="1">
    <source>
        <dbReference type="ARBA" id="ARBA00004123"/>
    </source>
</evidence>
<gene>
    <name evidence="12" type="ORF">GCK32_005875</name>
</gene>
<keyword evidence="2 7" id="KW-0812">Transmembrane</keyword>
<dbReference type="InterPro" id="IPR009057">
    <property type="entry name" value="Homeodomain-like_sf"/>
</dbReference>
<dbReference type="Proteomes" id="UP001331761">
    <property type="component" value="Unassembled WGS sequence"/>
</dbReference>
<dbReference type="CDD" id="cd00167">
    <property type="entry name" value="SANT"/>
    <property type="match status" value="1"/>
</dbReference>
<evidence type="ECO:0000256" key="8">
    <source>
        <dbReference type="SAM" id="SignalP"/>
    </source>
</evidence>
<dbReference type="PRINTS" id="PR00625">
    <property type="entry name" value="JDOMAIN"/>
</dbReference>
<keyword evidence="3 8" id="KW-0732">Signal</keyword>
<dbReference type="SUPFAM" id="SSF46565">
    <property type="entry name" value="Chaperone J-domain"/>
    <property type="match status" value="1"/>
</dbReference>
<dbReference type="InterPro" id="IPR017884">
    <property type="entry name" value="SANT_dom"/>
</dbReference>
<feature type="domain" description="Myb-like" evidence="10">
    <location>
        <begin position="394"/>
        <end position="442"/>
    </location>
</feature>
<dbReference type="PROSITE" id="PS50090">
    <property type="entry name" value="MYB_LIKE"/>
    <property type="match status" value="1"/>
</dbReference>
<dbReference type="PANTHER" id="PTHR44653:SF2">
    <property type="entry name" value="DNAJ HOMOLOG SUBFAMILY C MEMBER 1"/>
    <property type="match status" value="1"/>
</dbReference>
<dbReference type="PROSITE" id="PS51293">
    <property type="entry name" value="SANT"/>
    <property type="match status" value="1"/>
</dbReference>
<feature type="signal peptide" evidence="8">
    <location>
        <begin position="1"/>
        <end position="19"/>
    </location>
</feature>
<dbReference type="Gene3D" id="1.10.10.60">
    <property type="entry name" value="Homeodomain-like"/>
    <property type="match status" value="2"/>
</dbReference>
<comment type="caution">
    <text evidence="12">The sequence shown here is derived from an EMBL/GenBank/DDBJ whole genome shotgun (WGS) entry which is preliminary data.</text>
</comment>
<name>A0AAN8FVV0_TRICO</name>
<feature type="transmembrane region" description="Helical" evidence="7">
    <location>
        <begin position="122"/>
        <end position="147"/>
    </location>
</feature>
<dbReference type="InterPro" id="IPR052606">
    <property type="entry name" value="DnaJ_domain_protein"/>
</dbReference>
<dbReference type="GO" id="GO:0012505">
    <property type="term" value="C:endomembrane system"/>
    <property type="evidence" value="ECO:0007669"/>
    <property type="project" value="UniProtKB-SubCell"/>
</dbReference>
<evidence type="ECO:0000313" key="12">
    <source>
        <dbReference type="EMBL" id="KAK5971228.1"/>
    </source>
</evidence>
<dbReference type="PROSITE" id="PS50076">
    <property type="entry name" value="DNAJ_2"/>
    <property type="match status" value="1"/>
</dbReference>
<organism evidence="12 13">
    <name type="scientific">Trichostrongylus colubriformis</name>
    <name type="common">Black scour worm</name>
    <dbReference type="NCBI Taxonomy" id="6319"/>
    <lineage>
        <taxon>Eukaryota</taxon>
        <taxon>Metazoa</taxon>
        <taxon>Ecdysozoa</taxon>
        <taxon>Nematoda</taxon>
        <taxon>Chromadorea</taxon>
        <taxon>Rhabditida</taxon>
        <taxon>Rhabditina</taxon>
        <taxon>Rhabditomorpha</taxon>
        <taxon>Strongyloidea</taxon>
        <taxon>Trichostrongylidae</taxon>
        <taxon>Trichostrongylus</taxon>
    </lineage>
</organism>
<evidence type="ECO:0000256" key="3">
    <source>
        <dbReference type="ARBA" id="ARBA00022729"/>
    </source>
</evidence>
<dbReference type="Gene3D" id="1.10.287.110">
    <property type="entry name" value="DnaJ domain"/>
    <property type="match status" value="1"/>
</dbReference>
<evidence type="ECO:0000259" key="9">
    <source>
        <dbReference type="PROSITE" id="PS50076"/>
    </source>
</evidence>
<dbReference type="InterPro" id="IPR001005">
    <property type="entry name" value="SANT/Myb"/>
</dbReference>
<dbReference type="InterPro" id="IPR001623">
    <property type="entry name" value="DnaJ_domain"/>
</dbReference>
<accession>A0AAN8FVV0</accession>
<dbReference type="PANTHER" id="PTHR44653">
    <property type="entry name" value="DNAJ HOMOLOG SUBFAMILY C MEMBER 1"/>
    <property type="match status" value="1"/>
</dbReference>
<reference evidence="12 13" key="1">
    <citation type="submission" date="2019-10" db="EMBL/GenBank/DDBJ databases">
        <title>Assembly and Annotation for the nematode Trichostrongylus colubriformis.</title>
        <authorList>
            <person name="Martin J."/>
        </authorList>
    </citation>
    <scope>NUCLEOTIDE SEQUENCE [LARGE SCALE GENOMIC DNA]</scope>
    <source>
        <strain evidence="12">G859</strain>
        <tissue evidence="12">Whole worm</tissue>
    </source>
</reference>
<dbReference type="SUPFAM" id="SSF46689">
    <property type="entry name" value="Homeodomain-like"/>
    <property type="match status" value="1"/>
</dbReference>
<dbReference type="Pfam" id="PF00226">
    <property type="entry name" value="DnaJ"/>
    <property type="match status" value="1"/>
</dbReference>